<dbReference type="OrthoDB" id="939027at2759"/>
<dbReference type="AlphaFoldDB" id="A0A5J5PV64"/>
<dbReference type="Pfam" id="PF05056">
    <property type="entry name" value="DUF674"/>
    <property type="match status" value="1"/>
</dbReference>
<dbReference type="PANTHER" id="PTHR33103:SF110">
    <property type="entry name" value="DUF674 FAMILY PROTEIN"/>
    <property type="match status" value="1"/>
</dbReference>
<evidence type="ECO:0000313" key="1">
    <source>
        <dbReference type="EMBL" id="KAB2010558.1"/>
    </source>
</evidence>
<dbReference type="Proteomes" id="UP000327439">
    <property type="component" value="Chromosome D10"/>
</dbReference>
<sequence>MAASNSNTVSLKLFIDPNSNRLLFAEAGKDFVDFLFSIMLLPVGTVIRLIGKQGTGCIGNIYDSIENLGNSYMLCSNYKPKEDCSKYMANGFSWCPSCYKQMDLDFTFVNFRDKVGVGFVKESVTYMITDDLAVRPMSAKSIFTLLNHLNIKDAGDLEEKVIAVGANEGVELLRASMQTKTVLTAVFLGGKKESSIKSEPIH</sequence>
<reference evidence="2" key="1">
    <citation type="journal article" date="2020" name="Nat. Genet.">
        <title>Genomic diversifications of five Gossypium allopolyploid species and their impact on cotton improvement.</title>
        <authorList>
            <person name="Chen Z.J."/>
            <person name="Sreedasyam A."/>
            <person name="Ando A."/>
            <person name="Song Q."/>
            <person name="De Santiago L.M."/>
            <person name="Hulse-Kemp A.M."/>
            <person name="Ding M."/>
            <person name="Ye W."/>
            <person name="Kirkbride R.C."/>
            <person name="Jenkins J."/>
            <person name="Plott C."/>
            <person name="Lovell J."/>
            <person name="Lin Y.M."/>
            <person name="Vaughn R."/>
            <person name="Liu B."/>
            <person name="Simpson S."/>
            <person name="Scheffler B.E."/>
            <person name="Wen L."/>
            <person name="Saski C.A."/>
            <person name="Grover C.E."/>
            <person name="Hu G."/>
            <person name="Conover J.L."/>
            <person name="Carlson J.W."/>
            <person name="Shu S."/>
            <person name="Boston L.B."/>
            <person name="Williams M."/>
            <person name="Peterson D.G."/>
            <person name="McGee K."/>
            <person name="Jones D.C."/>
            <person name="Wendel J.F."/>
            <person name="Stelly D.M."/>
            <person name="Grimwood J."/>
            <person name="Schmutz J."/>
        </authorList>
    </citation>
    <scope>NUCLEOTIDE SEQUENCE [LARGE SCALE GENOMIC DNA]</scope>
    <source>
        <strain evidence="2">cv. 3-79</strain>
    </source>
</reference>
<evidence type="ECO:0000313" key="2">
    <source>
        <dbReference type="Proteomes" id="UP000327439"/>
    </source>
</evidence>
<gene>
    <name evidence="1" type="ORF">ES319_D10G246900v1</name>
</gene>
<keyword evidence="2" id="KW-1185">Reference proteome</keyword>
<dbReference type="EMBL" id="CM018224">
    <property type="protein sequence ID" value="KAB2010558.1"/>
    <property type="molecule type" value="Genomic_DNA"/>
</dbReference>
<evidence type="ECO:0008006" key="3">
    <source>
        <dbReference type="Google" id="ProtNLM"/>
    </source>
</evidence>
<name>A0A5J5PV64_GOSBA</name>
<protein>
    <recommendedName>
        <fullName evidence="3">DUF674 domain-containing protein</fullName>
    </recommendedName>
</protein>
<dbReference type="PANTHER" id="PTHR33103">
    <property type="entry name" value="OS01G0153900 PROTEIN"/>
    <property type="match status" value="1"/>
</dbReference>
<organism evidence="1 2">
    <name type="scientific">Gossypium barbadense</name>
    <name type="common">Sea Island cotton</name>
    <name type="synonym">Hibiscus barbadensis</name>
    <dbReference type="NCBI Taxonomy" id="3634"/>
    <lineage>
        <taxon>Eukaryota</taxon>
        <taxon>Viridiplantae</taxon>
        <taxon>Streptophyta</taxon>
        <taxon>Embryophyta</taxon>
        <taxon>Tracheophyta</taxon>
        <taxon>Spermatophyta</taxon>
        <taxon>Magnoliopsida</taxon>
        <taxon>eudicotyledons</taxon>
        <taxon>Gunneridae</taxon>
        <taxon>Pentapetalae</taxon>
        <taxon>rosids</taxon>
        <taxon>malvids</taxon>
        <taxon>Malvales</taxon>
        <taxon>Malvaceae</taxon>
        <taxon>Malvoideae</taxon>
        <taxon>Gossypium</taxon>
    </lineage>
</organism>
<dbReference type="InterPro" id="IPR007750">
    <property type="entry name" value="DUF674"/>
</dbReference>
<accession>A0A5J5PV64</accession>
<proteinExistence type="predicted"/>